<dbReference type="FunFam" id="2.60.40.420:FF:000010">
    <property type="entry name" value="Early nodulin-like protein 1"/>
    <property type="match status" value="1"/>
</dbReference>
<keyword evidence="5" id="KW-0472">Membrane</keyword>
<dbReference type="AlphaFoldDB" id="A0A2I4DUN4"/>
<dbReference type="InterPro" id="IPR041846">
    <property type="entry name" value="ENL_dom"/>
</dbReference>
<dbReference type="STRING" id="51240.A0A2I4DUN4"/>
<comment type="function">
    <text evidence="10">May act as a carbohydrate transporter.</text>
</comment>
<comment type="similarity">
    <text evidence="9">Belongs to the early nodulin-like (ENODL) family.</text>
</comment>
<dbReference type="GeneID" id="108983609"/>
<dbReference type="InterPro" id="IPR008972">
    <property type="entry name" value="Cupredoxin"/>
</dbReference>
<dbReference type="KEGG" id="jre:108983609"/>
<evidence type="ECO:0000256" key="9">
    <source>
        <dbReference type="ARBA" id="ARBA00035011"/>
    </source>
</evidence>
<keyword evidence="7" id="KW-0325">Glycoprotein</keyword>
<evidence type="ECO:0000256" key="4">
    <source>
        <dbReference type="ARBA" id="ARBA00022729"/>
    </source>
</evidence>
<evidence type="ECO:0000256" key="10">
    <source>
        <dbReference type="ARBA" id="ARBA00037626"/>
    </source>
</evidence>
<evidence type="ECO:0000256" key="3">
    <source>
        <dbReference type="ARBA" id="ARBA00022622"/>
    </source>
</evidence>
<dbReference type="PANTHER" id="PTHR33021:SF519">
    <property type="entry name" value="EARLY NODULIN-LIKE PROTEIN 10"/>
    <property type="match status" value="1"/>
</dbReference>
<dbReference type="GO" id="GO:0009055">
    <property type="term" value="F:electron transfer activity"/>
    <property type="evidence" value="ECO:0007669"/>
    <property type="project" value="InterPro"/>
</dbReference>
<evidence type="ECO:0000256" key="1">
    <source>
        <dbReference type="ARBA" id="ARBA00004609"/>
    </source>
</evidence>
<keyword evidence="11" id="KW-1185">Reference proteome</keyword>
<accession>A0A2I4DUN4</accession>
<evidence type="ECO:0000256" key="8">
    <source>
        <dbReference type="ARBA" id="ARBA00023288"/>
    </source>
</evidence>
<dbReference type="PROSITE" id="PS51485">
    <property type="entry name" value="PHYTOCYANIN"/>
    <property type="match status" value="1"/>
</dbReference>
<keyword evidence="8" id="KW-0449">Lipoprotein</keyword>
<dbReference type="InterPro" id="IPR003245">
    <property type="entry name" value="Phytocyanin_dom"/>
</dbReference>
<dbReference type="RefSeq" id="XP_018810857.1">
    <property type="nucleotide sequence ID" value="XM_018955312.2"/>
</dbReference>
<proteinExistence type="inferred from homology"/>
<dbReference type="SUPFAM" id="SSF49503">
    <property type="entry name" value="Cupredoxins"/>
    <property type="match status" value="1"/>
</dbReference>
<dbReference type="OrthoDB" id="1937044at2759"/>
<reference evidence="12" key="1">
    <citation type="submission" date="2025-08" db="UniProtKB">
        <authorList>
            <consortium name="RefSeq"/>
        </authorList>
    </citation>
    <scope>IDENTIFICATION</scope>
    <source>
        <tissue evidence="12">Leaves</tissue>
    </source>
</reference>
<dbReference type="PANTHER" id="PTHR33021">
    <property type="entry name" value="BLUE COPPER PROTEIN"/>
    <property type="match status" value="1"/>
</dbReference>
<evidence type="ECO:0000256" key="2">
    <source>
        <dbReference type="ARBA" id="ARBA00022475"/>
    </source>
</evidence>
<keyword evidence="4" id="KW-0732">Signal</keyword>
<name>A0A2I4DUN4_JUGRE</name>
<dbReference type="Pfam" id="PF02298">
    <property type="entry name" value="Cu_bind_like"/>
    <property type="match status" value="1"/>
</dbReference>
<dbReference type="Gene3D" id="2.60.40.420">
    <property type="entry name" value="Cupredoxins - blue copper proteins"/>
    <property type="match status" value="1"/>
</dbReference>
<protein>
    <submittedName>
        <fullName evidence="12">Early nodulin-like protein 1</fullName>
    </submittedName>
</protein>
<keyword evidence="3" id="KW-0336">GPI-anchor</keyword>
<dbReference type="GO" id="GO:0098552">
    <property type="term" value="C:side of membrane"/>
    <property type="evidence" value="ECO:0007669"/>
    <property type="project" value="UniProtKB-KW"/>
</dbReference>
<dbReference type="Proteomes" id="UP000235220">
    <property type="component" value="Chromosome 6"/>
</dbReference>
<organism evidence="11 12">
    <name type="scientific">Juglans regia</name>
    <name type="common">English walnut</name>
    <dbReference type="NCBI Taxonomy" id="51240"/>
    <lineage>
        <taxon>Eukaryota</taxon>
        <taxon>Viridiplantae</taxon>
        <taxon>Streptophyta</taxon>
        <taxon>Embryophyta</taxon>
        <taxon>Tracheophyta</taxon>
        <taxon>Spermatophyta</taxon>
        <taxon>Magnoliopsida</taxon>
        <taxon>eudicotyledons</taxon>
        <taxon>Gunneridae</taxon>
        <taxon>Pentapetalae</taxon>
        <taxon>rosids</taxon>
        <taxon>fabids</taxon>
        <taxon>Fagales</taxon>
        <taxon>Juglandaceae</taxon>
        <taxon>Juglans</taxon>
    </lineage>
</organism>
<gene>
    <name evidence="12" type="primary">LOC108983609</name>
</gene>
<dbReference type="GO" id="GO:0005886">
    <property type="term" value="C:plasma membrane"/>
    <property type="evidence" value="ECO:0000318"/>
    <property type="project" value="GO_Central"/>
</dbReference>
<evidence type="ECO:0000256" key="5">
    <source>
        <dbReference type="ARBA" id="ARBA00023136"/>
    </source>
</evidence>
<keyword evidence="2" id="KW-1003">Cell membrane</keyword>
<dbReference type="InterPro" id="IPR039391">
    <property type="entry name" value="Phytocyanin-like"/>
</dbReference>
<evidence type="ECO:0000313" key="12">
    <source>
        <dbReference type="RefSeq" id="XP_018810857.1"/>
    </source>
</evidence>
<sequence>MASLRTILPVLTLLFLFCSFSEARDFLVGGKENSWASPSSADSLIQWAGKTRFRVGDYLVFNYDPNTDSVLQVTREEYENCSNSNPVKEYKGGKTKVELDRSGPFYFISKAEGKCKKGQRLTVIVLSHGHRAPAHSPLPAPELAPPSLPSELAPTALAPAPLGGGANGVRCGFIGLLVGIVSLVGMILN</sequence>
<comment type="subcellular location">
    <subcellularLocation>
        <location evidence="1">Cell membrane</location>
        <topology evidence="1">Lipid-anchor</topology>
        <topology evidence="1">GPI-anchor</topology>
    </subcellularLocation>
</comment>
<evidence type="ECO:0000313" key="11">
    <source>
        <dbReference type="Proteomes" id="UP000235220"/>
    </source>
</evidence>
<dbReference type="Gramene" id="Jr06_18780_p1">
    <property type="protein sequence ID" value="cds.Jr06_18780_p1"/>
    <property type="gene ID" value="Jr06_18780"/>
</dbReference>
<evidence type="ECO:0000256" key="7">
    <source>
        <dbReference type="ARBA" id="ARBA00023180"/>
    </source>
</evidence>
<dbReference type="CDD" id="cd11019">
    <property type="entry name" value="OsENODL1_like"/>
    <property type="match status" value="1"/>
</dbReference>
<keyword evidence="6" id="KW-1015">Disulfide bond</keyword>
<evidence type="ECO:0000256" key="6">
    <source>
        <dbReference type="ARBA" id="ARBA00023157"/>
    </source>
</evidence>